<name>A0AAV7W5U0_PLEWA</name>
<evidence type="ECO:0000256" key="1">
    <source>
        <dbReference type="SAM" id="MobiDB-lite"/>
    </source>
</evidence>
<comment type="caution">
    <text evidence="2">The sequence shown here is derived from an EMBL/GenBank/DDBJ whole genome shotgun (WGS) entry which is preliminary data.</text>
</comment>
<keyword evidence="3" id="KW-1185">Reference proteome</keyword>
<sequence length="241" mass="26338">MHGGQPHCQTEPVRVRRIAAGGGRSPTLVCRLPLVVVSAGGTATPLEANVSTDAGTRAHQETIAFYRAGGRALWCTSVELVWPMWELLVSCLINMSAALILTSVTSPKHGMARRGEASVATITAAHVYCFQILYQVHFVEKAEHRRGRKRAVKQDGRTYVRLLRSPAQIHQSPTPEASYTPLHWTPRGAGTAREILLTRIATQGILNPQFNSIGPDDSHGALGLKWRPGERRDRMIGPSAQ</sequence>
<dbReference type="EMBL" id="JANPWB010000002">
    <property type="protein sequence ID" value="KAJ1209358.1"/>
    <property type="molecule type" value="Genomic_DNA"/>
</dbReference>
<accession>A0AAV7W5U0</accession>
<dbReference type="AlphaFoldDB" id="A0AAV7W5U0"/>
<evidence type="ECO:0000313" key="3">
    <source>
        <dbReference type="Proteomes" id="UP001066276"/>
    </source>
</evidence>
<protein>
    <submittedName>
        <fullName evidence="2">Uncharacterized protein</fullName>
    </submittedName>
</protein>
<proteinExistence type="predicted"/>
<gene>
    <name evidence="2" type="ORF">NDU88_004736</name>
</gene>
<feature type="region of interest" description="Disordered" evidence="1">
    <location>
        <begin position="218"/>
        <end position="241"/>
    </location>
</feature>
<dbReference type="Proteomes" id="UP001066276">
    <property type="component" value="Chromosome 1_2"/>
</dbReference>
<organism evidence="2 3">
    <name type="scientific">Pleurodeles waltl</name>
    <name type="common">Iberian ribbed newt</name>
    <dbReference type="NCBI Taxonomy" id="8319"/>
    <lineage>
        <taxon>Eukaryota</taxon>
        <taxon>Metazoa</taxon>
        <taxon>Chordata</taxon>
        <taxon>Craniata</taxon>
        <taxon>Vertebrata</taxon>
        <taxon>Euteleostomi</taxon>
        <taxon>Amphibia</taxon>
        <taxon>Batrachia</taxon>
        <taxon>Caudata</taxon>
        <taxon>Salamandroidea</taxon>
        <taxon>Salamandridae</taxon>
        <taxon>Pleurodelinae</taxon>
        <taxon>Pleurodeles</taxon>
    </lineage>
</organism>
<evidence type="ECO:0000313" key="2">
    <source>
        <dbReference type="EMBL" id="KAJ1209358.1"/>
    </source>
</evidence>
<reference evidence="2" key="1">
    <citation type="journal article" date="2022" name="bioRxiv">
        <title>Sequencing and chromosome-scale assembly of the giantPleurodeles waltlgenome.</title>
        <authorList>
            <person name="Brown T."/>
            <person name="Elewa A."/>
            <person name="Iarovenko S."/>
            <person name="Subramanian E."/>
            <person name="Araus A.J."/>
            <person name="Petzold A."/>
            <person name="Susuki M."/>
            <person name="Suzuki K.-i.T."/>
            <person name="Hayashi T."/>
            <person name="Toyoda A."/>
            <person name="Oliveira C."/>
            <person name="Osipova E."/>
            <person name="Leigh N.D."/>
            <person name="Simon A."/>
            <person name="Yun M.H."/>
        </authorList>
    </citation>
    <scope>NUCLEOTIDE SEQUENCE</scope>
    <source>
        <strain evidence="2">20211129_DDA</strain>
        <tissue evidence="2">Liver</tissue>
    </source>
</reference>